<dbReference type="EMBL" id="BARV01005750">
    <property type="protein sequence ID" value="GAI17419.1"/>
    <property type="molecule type" value="Genomic_DNA"/>
</dbReference>
<accession>X1NFG8</accession>
<comment type="caution">
    <text evidence="2">The sequence shown here is derived from an EMBL/GenBank/DDBJ whole genome shotgun (WGS) entry which is preliminary data.</text>
</comment>
<sequence length="108" mass="11735">MISVMENVSVRQDVAMTGSISIRGTVLPVGGVTAKIEAAAEAGIKKVLVPEANLNDVLIEDKYKGKIEIIPVETLSDVLENALVGEGKEELLRKLKTMRPPKIVIRRE</sequence>
<dbReference type="PROSITE" id="PS51786">
    <property type="entry name" value="LON_PROTEOLYTIC"/>
    <property type="match status" value="1"/>
</dbReference>
<organism evidence="2">
    <name type="scientific">marine sediment metagenome</name>
    <dbReference type="NCBI Taxonomy" id="412755"/>
    <lineage>
        <taxon>unclassified sequences</taxon>
        <taxon>metagenomes</taxon>
        <taxon>ecological metagenomes</taxon>
    </lineage>
</organism>
<evidence type="ECO:0000313" key="2">
    <source>
        <dbReference type="EMBL" id="GAI17419.1"/>
    </source>
</evidence>
<dbReference type="Gene3D" id="3.30.230.10">
    <property type="match status" value="1"/>
</dbReference>
<evidence type="ECO:0000259" key="1">
    <source>
        <dbReference type="PROSITE" id="PS51786"/>
    </source>
</evidence>
<dbReference type="GO" id="GO:0030163">
    <property type="term" value="P:protein catabolic process"/>
    <property type="evidence" value="ECO:0007669"/>
    <property type="project" value="InterPro"/>
</dbReference>
<dbReference type="InterPro" id="IPR027065">
    <property type="entry name" value="Lon_Prtase"/>
</dbReference>
<protein>
    <recommendedName>
        <fullName evidence="1">Lon proteolytic domain-containing protein</fullName>
    </recommendedName>
</protein>
<dbReference type="SUPFAM" id="SSF54211">
    <property type="entry name" value="Ribosomal protein S5 domain 2-like"/>
    <property type="match status" value="1"/>
</dbReference>
<dbReference type="GO" id="GO:0005524">
    <property type="term" value="F:ATP binding"/>
    <property type="evidence" value="ECO:0007669"/>
    <property type="project" value="InterPro"/>
</dbReference>
<dbReference type="GO" id="GO:0004252">
    <property type="term" value="F:serine-type endopeptidase activity"/>
    <property type="evidence" value="ECO:0007669"/>
    <property type="project" value="InterPro"/>
</dbReference>
<feature type="domain" description="Lon proteolytic" evidence="1">
    <location>
        <begin position="1"/>
        <end position="85"/>
    </location>
</feature>
<name>X1NFG8_9ZZZZ</name>
<dbReference type="InterPro" id="IPR008269">
    <property type="entry name" value="Lon_proteolytic"/>
</dbReference>
<dbReference type="Pfam" id="PF05362">
    <property type="entry name" value="Lon_C"/>
    <property type="match status" value="1"/>
</dbReference>
<gene>
    <name evidence="2" type="ORF">S06H3_11671</name>
</gene>
<dbReference type="AlphaFoldDB" id="X1NFG8"/>
<dbReference type="GO" id="GO:0006508">
    <property type="term" value="P:proteolysis"/>
    <property type="evidence" value="ECO:0007669"/>
    <property type="project" value="InterPro"/>
</dbReference>
<reference evidence="2" key="1">
    <citation type="journal article" date="2014" name="Front. Microbiol.">
        <title>High frequency of phylogenetically diverse reductive dehalogenase-homologous genes in deep subseafloor sedimentary metagenomes.</title>
        <authorList>
            <person name="Kawai M."/>
            <person name="Futagami T."/>
            <person name="Toyoda A."/>
            <person name="Takaki Y."/>
            <person name="Nishi S."/>
            <person name="Hori S."/>
            <person name="Arai W."/>
            <person name="Tsubouchi T."/>
            <person name="Morono Y."/>
            <person name="Uchiyama I."/>
            <person name="Ito T."/>
            <person name="Fujiyama A."/>
            <person name="Inagaki F."/>
            <person name="Takami H."/>
        </authorList>
    </citation>
    <scope>NUCLEOTIDE SEQUENCE</scope>
    <source>
        <strain evidence="2">Expedition CK06-06</strain>
    </source>
</reference>
<dbReference type="InterPro" id="IPR020568">
    <property type="entry name" value="Ribosomal_Su5_D2-typ_SF"/>
</dbReference>
<proteinExistence type="predicted"/>
<dbReference type="PRINTS" id="PR00830">
    <property type="entry name" value="ENDOLAPTASE"/>
</dbReference>
<dbReference type="GO" id="GO:0004176">
    <property type="term" value="F:ATP-dependent peptidase activity"/>
    <property type="evidence" value="ECO:0007669"/>
    <property type="project" value="InterPro"/>
</dbReference>
<dbReference type="PANTHER" id="PTHR10046">
    <property type="entry name" value="ATP DEPENDENT LON PROTEASE FAMILY MEMBER"/>
    <property type="match status" value="1"/>
</dbReference>
<dbReference type="InterPro" id="IPR014721">
    <property type="entry name" value="Ribsml_uS5_D2-typ_fold_subgr"/>
</dbReference>